<dbReference type="OrthoDB" id="2449165at2759"/>
<dbReference type="Proteomes" id="UP000789570">
    <property type="component" value="Unassembled WGS sequence"/>
</dbReference>
<gene>
    <name evidence="1" type="ORF">FCALED_LOCUS5438</name>
</gene>
<dbReference type="AlphaFoldDB" id="A0A9N9FHJ7"/>
<evidence type="ECO:0000313" key="1">
    <source>
        <dbReference type="EMBL" id="CAG8536657.1"/>
    </source>
</evidence>
<reference evidence="1" key="1">
    <citation type="submission" date="2021-06" db="EMBL/GenBank/DDBJ databases">
        <authorList>
            <person name="Kallberg Y."/>
            <person name="Tangrot J."/>
            <person name="Rosling A."/>
        </authorList>
    </citation>
    <scope>NUCLEOTIDE SEQUENCE</scope>
    <source>
        <strain evidence="1">UK204</strain>
    </source>
</reference>
<keyword evidence="2" id="KW-1185">Reference proteome</keyword>
<proteinExistence type="predicted"/>
<organism evidence="1 2">
    <name type="scientific">Funneliformis caledonium</name>
    <dbReference type="NCBI Taxonomy" id="1117310"/>
    <lineage>
        <taxon>Eukaryota</taxon>
        <taxon>Fungi</taxon>
        <taxon>Fungi incertae sedis</taxon>
        <taxon>Mucoromycota</taxon>
        <taxon>Glomeromycotina</taxon>
        <taxon>Glomeromycetes</taxon>
        <taxon>Glomerales</taxon>
        <taxon>Glomeraceae</taxon>
        <taxon>Funneliformis</taxon>
    </lineage>
</organism>
<evidence type="ECO:0000313" key="2">
    <source>
        <dbReference type="Proteomes" id="UP000789570"/>
    </source>
</evidence>
<sequence length="138" mass="16243">MFSLPSQPSTPTMSEAVKDRNVEEFVKYLKERDLGLEGKEKLLTPSSSIQQRLIFEVLVFHFELSLKTRKLRSLSSYNTFKDFKDILNQFNIDGISINEIKQFTPARYDLVELERCIDDVKRKLDTLTLYLQMIMKQK</sequence>
<protein>
    <submittedName>
        <fullName evidence="1">7721_t:CDS:1</fullName>
    </submittedName>
</protein>
<accession>A0A9N9FHJ7</accession>
<name>A0A9N9FHJ7_9GLOM</name>
<comment type="caution">
    <text evidence="1">The sequence shown here is derived from an EMBL/GenBank/DDBJ whole genome shotgun (WGS) entry which is preliminary data.</text>
</comment>
<dbReference type="EMBL" id="CAJVPQ010001179">
    <property type="protein sequence ID" value="CAG8536657.1"/>
    <property type="molecule type" value="Genomic_DNA"/>
</dbReference>